<protein>
    <submittedName>
        <fullName evidence="1">Uncharacterized protein</fullName>
    </submittedName>
</protein>
<evidence type="ECO:0000313" key="2">
    <source>
        <dbReference type="Proteomes" id="UP000016481"/>
    </source>
</evidence>
<dbReference type="Proteomes" id="UP000016481">
    <property type="component" value="Unassembled WGS sequence"/>
</dbReference>
<evidence type="ECO:0000313" key="1">
    <source>
        <dbReference type="EMBL" id="ERH14122.1"/>
    </source>
</evidence>
<dbReference type="AlphaFoldDB" id="U1R6J5"/>
<comment type="caution">
    <text evidence="1">The sequence shown here is derived from an EMBL/GenBank/DDBJ whole genome shotgun (WGS) entry which is preliminary data.</text>
</comment>
<name>U1R6J5_9ACTO</name>
<dbReference type="EMBL" id="AWSC01000091">
    <property type="protein sequence ID" value="ERH14122.1"/>
    <property type="molecule type" value="Genomic_DNA"/>
</dbReference>
<gene>
    <name evidence="1" type="ORF">HMPREF1978_01948</name>
</gene>
<proteinExistence type="predicted"/>
<sequence>FYRFFPDFLRSRCDSGLFTPGCREGFFEQMTVFLPTAPFMALFT</sequence>
<accession>U1R6J5</accession>
<feature type="non-terminal residue" evidence="1">
    <location>
        <position position="1"/>
    </location>
</feature>
<organism evidence="1 2">
    <name type="scientific">Actinomyces graevenitzii F0530</name>
    <dbReference type="NCBI Taxonomy" id="1321817"/>
    <lineage>
        <taxon>Bacteria</taxon>
        <taxon>Bacillati</taxon>
        <taxon>Actinomycetota</taxon>
        <taxon>Actinomycetes</taxon>
        <taxon>Actinomycetales</taxon>
        <taxon>Actinomycetaceae</taxon>
        <taxon>Actinomyces</taxon>
    </lineage>
</organism>
<dbReference type="HOGENOM" id="CLU_3225905_0_0_11"/>
<reference evidence="1 2" key="1">
    <citation type="submission" date="2013-08" db="EMBL/GenBank/DDBJ databases">
        <authorList>
            <person name="Weinstock G."/>
            <person name="Sodergren E."/>
            <person name="Wylie T."/>
            <person name="Fulton L."/>
            <person name="Fulton R."/>
            <person name="Fronick C."/>
            <person name="O'Laughlin M."/>
            <person name="Godfrey J."/>
            <person name="Miner T."/>
            <person name="Herter B."/>
            <person name="Appelbaum E."/>
            <person name="Cordes M."/>
            <person name="Lek S."/>
            <person name="Wollam A."/>
            <person name="Pepin K.H."/>
            <person name="Palsikar V.B."/>
            <person name="Mitreva M."/>
            <person name="Wilson R.K."/>
        </authorList>
    </citation>
    <scope>NUCLEOTIDE SEQUENCE [LARGE SCALE GENOMIC DNA]</scope>
    <source>
        <strain evidence="1 2">F0530</strain>
    </source>
</reference>